<protein>
    <submittedName>
        <fullName evidence="2">Uncharacterized protein</fullName>
    </submittedName>
</protein>
<reference evidence="2 3" key="1">
    <citation type="submission" date="2019-03" db="EMBL/GenBank/DDBJ databases">
        <title>Single cell metagenomics reveals metabolic interactions within the superorganism composed of flagellate Streblomastix strix and complex community of Bacteroidetes bacteria on its surface.</title>
        <authorList>
            <person name="Treitli S.C."/>
            <person name="Kolisko M."/>
            <person name="Husnik F."/>
            <person name="Keeling P."/>
            <person name="Hampl V."/>
        </authorList>
    </citation>
    <scope>NUCLEOTIDE SEQUENCE [LARGE SCALE GENOMIC DNA]</scope>
    <source>
        <strain evidence="2">ST1C</strain>
    </source>
</reference>
<feature type="compositionally biased region" description="Basic and acidic residues" evidence="1">
    <location>
        <begin position="494"/>
        <end position="529"/>
    </location>
</feature>
<proteinExistence type="predicted"/>
<feature type="compositionally biased region" description="Polar residues" evidence="1">
    <location>
        <begin position="1"/>
        <end position="11"/>
    </location>
</feature>
<name>A0A5J4X8R4_9EUKA</name>
<feature type="compositionally biased region" description="Basic and acidic residues" evidence="1">
    <location>
        <begin position="22"/>
        <end position="35"/>
    </location>
</feature>
<feature type="region of interest" description="Disordered" evidence="1">
    <location>
        <begin position="155"/>
        <end position="175"/>
    </location>
</feature>
<feature type="region of interest" description="Disordered" evidence="1">
    <location>
        <begin position="297"/>
        <end position="316"/>
    </location>
</feature>
<feature type="compositionally biased region" description="Low complexity" evidence="1">
    <location>
        <begin position="301"/>
        <end position="312"/>
    </location>
</feature>
<dbReference type="Proteomes" id="UP000324800">
    <property type="component" value="Unassembled WGS sequence"/>
</dbReference>
<organism evidence="2 3">
    <name type="scientific">Streblomastix strix</name>
    <dbReference type="NCBI Taxonomy" id="222440"/>
    <lineage>
        <taxon>Eukaryota</taxon>
        <taxon>Metamonada</taxon>
        <taxon>Preaxostyla</taxon>
        <taxon>Oxymonadida</taxon>
        <taxon>Streblomastigidae</taxon>
        <taxon>Streblomastix</taxon>
    </lineage>
</organism>
<accession>A0A5J4X8R4</accession>
<evidence type="ECO:0000313" key="2">
    <source>
        <dbReference type="EMBL" id="KAA6403453.1"/>
    </source>
</evidence>
<feature type="compositionally biased region" description="Basic and acidic residues" evidence="1">
    <location>
        <begin position="156"/>
        <end position="173"/>
    </location>
</feature>
<gene>
    <name evidence="2" type="ORF">EZS28_001023</name>
</gene>
<feature type="compositionally biased region" description="Basic and acidic residues" evidence="1">
    <location>
        <begin position="243"/>
        <end position="254"/>
    </location>
</feature>
<comment type="caution">
    <text evidence="2">The sequence shown here is derived from an EMBL/GenBank/DDBJ whole genome shotgun (WGS) entry which is preliminary data.</text>
</comment>
<sequence>MSETPEGTLQIPQEPFTIPHQNSDEDRTDSEKKAQETNIRNETPFFSMPANVAQNQIVQTPQPSPAANSPYFAIPPSQSQPFNKLTPLNTEQDEKTEFGANEGKQNTTHLQDLLKQPQFASLPVLPKRNSPLFALYGCTHNIPLEQKVIEPVEEPLQGKEKKKADKKKSKDIPRYSQYASLSPNVDLELKTGNGVMPHTTLIHAYKKILCPEFFTQRLIVSDTFDIVIPDWEPIGTVFGEERKEEVEQKEKEINQTEQQQQQQSPYISDLIPDKRDLDLWGEGLKYLSGGIITPNANTEVSQQSSSSSSSSSDIPIPHQQLIPSAHRFRRFVTFIARVKIIGGSRRNVKCRETHVLTVFSPQYMVLDTRMDTFEAPLCERYCTMSRFRFIEENMTNNGPQLKEDEDIWNRDIPVQVRIDVSFQTVMLKSFIFRAILVAISNGKGKAGQKELVGHMERAGLAGDGEEVDAGTGFGEDGNSIAVDSKLSFVFGKEDKKEKEELKDESKEKKQNQKDKSKVPEKKVGPRRVEYYQIPPGPMILTKESLLNQLSHRKD</sequence>
<evidence type="ECO:0000256" key="1">
    <source>
        <dbReference type="SAM" id="MobiDB-lite"/>
    </source>
</evidence>
<dbReference type="EMBL" id="SNRW01000099">
    <property type="protein sequence ID" value="KAA6403453.1"/>
    <property type="molecule type" value="Genomic_DNA"/>
</dbReference>
<feature type="region of interest" description="Disordered" evidence="1">
    <location>
        <begin position="243"/>
        <end position="267"/>
    </location>
</feature>
<feature type="region of interest" description="Disordered" evidence="1">
    <location>
        <begin position="494"/>
        <end position="535"/>
    </location>
</feature>
<evidence type="ECO:0000313" key="3">
    <source>
        <dbReference type="Proteomes" id="UP000324800"/>
    </source>
</evidence>
<feature type="region of interest" description="Disordered" evidence="1">
    <location>
        <begin position="1"/>
        <end position="47"/>
    </location>
</feature>
<dbReference type="AlphaFoldDB" id="A0A5J4X8R4"/>